<accession>A0ABS3B5S0</accession>
<sequence>MPASDSPSHSASAPANAVVARNGVPYLACIMAETRSGPYYIATAPTPQALDGLGKTLRERNSVRGQTEDPVAILAVWYEECENEVAALLRAAEISRLSHCWQRGLIESFNPQWLDLSGLSVGFPWIFTLPERKGLSYHLVTDL</sequence>
<keyword evidence="1" id="KW-0540">Nuclease</keyword>
<keyword evidence="1" id="KW-0378">Hydrolase</keyword>
<evidence type="ECO:0000313" key="1">
    <source>
        <dbReference type="EMBL" id="MBN6103887.1"/>
    </source>
</evidence>
<name>A0ABS3B5S0_9XANT</name>
<keyword evidence="1" id="KW-0255">Endonuclease</keyword>
<proteinExistence type="predicted"/>
<keyword evidence="2" id="KW-1185">Reference proteome</keyword>
<dbReference type="EMBL" id="JAFIWB010000023">
    <property type="protein sequence ID" value="MBN6103887.1"/>
    <property type="molecule type" value="Genomic_DNA"/>
</dbReference>
<dbReference type="GO" id="GO:0004519">
    <property type="term" value="F:endonuclease activity"/>
    <property type="evidence" value="ECO:0007669"/>
    <property type="project" value="UniProtKB-KW"/>
</dbReference>
<gene>
    <name evidence="1" type="ORF">JR064_17090</name>
</gene>
<organism evidence="1 2">
    <name type="scientific">Xanthomonas bonasiae</name>
    <dbReference type="NCBI Taxonomy" id="2810351"/>
    <lineage>
        <taxon>Bacteria</taxon>
        <taxon>Pseudomonadati</taxon>
        <taxon>Pseudomonadota</taxon>
        <taxon>Gammaproteobacteria</taxon>
        <taxon>Lysobacterales</taxon>
        <taxon>Lysobacteraceae</taxon>
        <taxon>Xanthomonas</taxon>
    </lineage>
</organism>
<dbReference type="Proteomes" id="UP000695802">
    <property type="component" value="Unassembled WGS sequence"/>
</dbReference>
<reference evidence="1 2" key="1">
    <citation type="submission" date="2021-02" db="EMBL/GenBank/DDBJ databases">
        <title>Taxonomically Unique Crown Gall-Associated Xanthomonas Stains Have Deficiency in Virulence Repertories.</title>
        <authorList>
            <person name="Mafakheri H."/>
            <person name="Taghavi S.M."/>
            <person name="Dimkic I."/>
            <person name="Nemanja K."/>
            <person name="Osdaghi E."/>
        </authorList>
    </citation>
    <scope>NUCLEOTIDE SEQUENCE [LARGE SCALE GENOMIC DNA]</scope>
    <source>
        <strain evidence="1 2">FX4</strain>
    </source>
</reference>
<protein>
    <submittedName>
        <fullName evidence="1">Endonuclease</fullName>
    </submittedName>
</protein>
<evidence type="ECO:0000313" key="2">
    <source>
        <dbReference type="Proteomes" id="UP000695802"/>
    </source>
</evidence>
<comment type="caution">
    <text evidence="1">The sequence shown here is derived from an EMBL/GenBank/DDBJ whole genome shotgun (WGS) entry which is preliminary data.</text>
</comment>